<dbReference type="AlphaFoldDB" id="A0A6I6JXC0"/>
<dbReference type="PIRSF" id="PIRSF005536">
    <property type="entry name" value="Agal"/>
    <property type="match status" value="1"/>
</dbReference>
<comment type="catalytic activity">
    <reaction evidence="1 5">
        <text>Hydrolysis of terminal, non-reducing alpha-D-galactose residues in alpha-D-galactosides, including galactose oligosaccharides, galactomannans and galactolipids.</text>
        <dbReference type="EC" id="3.2.1.22"/>
    </reaction>
</comment>
<evidence type="ECO:0000259" key="9">
    <source>
        <dbReference type="Pfam" id="PF16875"/>
    </source>
</evidence>
<dbReference type="InterPro" id="IPR017853">
    <property type="entry name" value="GH"/>
</dbReference>
<dbReference type="Pfam" id="PF16874">
    <property type="entry name" value="Glyco_hydro_36C"/>
    <property type="match status" value="1"/>
</dbReference>
<dbReference type="PANTHER" id="PTHR43053">
    <property type="entry name" value="GLYCOSIDASE FAMILY 31"/>
    <property type="match status" value="1"/>
</dbReference>
<keyword evidence="3 5" id="KW-0378">Hydrolase</keyword>
<sequence length="728" mass="83496">MQKIFIVLFFLFIGVQINAQVIHIETKNTSLVFSVSKNGKVYQSHYGRHLKSVKGIEKIQSYISEIYPSFGNGSSDEMAVIVTHSDGTMATDLFYQSHEQKQTGDVQETIIHLKDKKLPFFVDLYFRAYQEENVIEQNVVISHQEKGEVRLDRFASSALAFKAESYYLTHFNGSWAREMHMSEEKLSNGVKSIETRRGVRTTEYENPSFVMALNQAASEDNGEVIMGALAWMGNYKLSFQIDDQERCQFIGGINPFASAYTISAGEKFETPRMILTYSSSGKNQASINLHRWARKYNLQDGNTIRPIVLNSWEGAYFNFDANRLKEMMDGAAEMGVEIFVLDDGWFGNKYPRNSDKAGLGDWQVNRKKLPAGIDDLIDYAEKKRMKFGIWVEPEMVNPKSELAENHPEWIIQRKNKREPMLTRNQLLLDLANPKVQDFVFGIIDDLLSEHSRIAYIKWDANRHIQNFGSTFLDDDKQSHLWIDYTRGLESVFFRLQEKYPGIIFQACSSGGGRVDFSSMKYTHEFWASDDTDPYERLFIQWGTNHIYPPIATAAHVTKSPNHQTGRETSLKFRFDVAFGGRFGMELRPDDLESEQVDYAKSAIKLYKEIRPVIQFGDLYRLQSPYDTDGFASINYVLPDKLEAILMVYSHEFHRRVERAAVKMKGLDEDALYKITELNKTAKRPHIVFDNQIISGSVLMNTGFKVNLKKPLESAVFKVEKVTGESSAN</sequence>
<evidence type="ECO:0000256" key="6">
    <source>
        <dbReference type="PIRSR" id="PIRSR005536-1"/>
    </source>
</evidence>
<feature type="binding site" evidence="7">
    <location>
        <position position="529"/>
    </location>
    <ligand>
        <name>substrate</name>
    </ligand>
</feature>
<evidence type="ECO:0000256" key="7">
    <source>
        <dbReference type="PIRSR" id="PIRSR005536-2"/>
    </source>
</evidence>
<dbReference type="InterPro" id="IPR000111">
    <property type="entry name" value="Glyco_hydro_27/36_CS"/>
</dbReference>
<evidence type="ECO:0000256" key="4">
    <source>
        <dbReference type="ARBA" id="ARBA00023295"/>
    </source>
</evidence>
<dbReference type="InterPro" id="IPR031705">
    <property type="entry name" value="Glyco_hydro_36_C"/>
</dbReference>
<dbReference type="InterPro" id="IPR013785">
    <property type="entry name" value="Aldolase_TIM"/>
</dbReference>
<comment type="similarity">
    <text evidence="5">Belongs to the glycosyl hydrolase.</text>
</comment>
<dbReference type="Proteomes" id="UP000428260">
    <property type="component" value="Chromosome"/>
</dbReference>
<keyword evidence="11" id="KW-1185">Reference proteome</keyword>
<dbReference type="InterPro" id="IPR002252">
    <property type="entry name" value="Glyco_hydro_36"/>
</dbReference>
<feature type="active site" description="Proton donor" evidence="6">
    <location>
        <position position="529"/>
    </location>
</feature>
<keyword evidence="4 5" id="KW-0326">Glycosidase</keyword>
<dbReference type="EC" id="3.2.1.22" evidence="2 5"/>
<dbReference type="GO" id="GO:0004557">
    <property type="term" value="F:alpha-galactosidase activity"/>
    <property type="evidence" value="ECO:0007669"/>
    <property type="project" value="UniProtKB-UniRule"/>
</dbReference>
<evidence type="ECO:0000256" key="2">
    <source>
        <dbReference type="ARBA" id="ARBA00012755"/>
    </source>
</evidence>
<reference evidence="10 11" key="1">
    <citation type="submission" date="2019-11" db="EMBL/GenBank/DDBJ databases">
        <authorList>
            <person name="Zheng R.K."/>
            <person name="Sun C.M."/>
        </authorList>
    </citation>
    <scope>NUCLEOTIDE SEQUENCE [LARGE SCALE GENOMIC DNA]</scope>
    <source>
        <strain evidence="10 11">WC007</strain>
    </source>
</reference>
<feature type="binding site" evidence="7">
    <location>
        <begin position="457"/>
        <end position="461"/>
    </location>
    <ligand>
        <name>substrate</name>
    </ligand>
</feature>
<proteinExistence type="inferred from homology"/>
<dbReference type="InterPro" id="IPR038417">
    <property type="entry name" value="Alpga-gal_N_sf"/>
</dbReference>
<dbReference type="EMBL" id="CP046401">
    <property type="protein sequence ID" value="QGY44782.1"/>
    <property type="molecule type" value="Genomic_DNA"/>
</dbReference>
<dbReference type="Pfam" id="PF16875">
    <property type="entry name" value="Glyco_hydro_36N"/>
    <property type="match status" value="1"/>
</dbReference>
<organism evidence="10 11">
    <name type="scientific">Maribellus comscasis</name>
    <dbReference type="NCBI Taxonomy" id="2681766"/>
    <lineage>
        <taxon>Bacteria</taxon>
        <taxon>Pseudomonadati</taxon>
        <taxon>Bacteroidota</taxon>
        <taxon>Bacteroidia</taxon>
        <taxon>Marinilabiliales</taxon>
        <taxon>Prolixibacteraceae</taxon>
        <taxon>Maribellus</taxon>
    </lineage>
</organism>
<feature type="domain" description="Glycosyl hydrolase family 36 C-terminal" evidence="8">
    <location>
        <begin position="632"/>
        <end position="716"/>
    </location>
</feature>
<evidence type="ECO:0000256" key="5">
    <source>
        <dbReference type="PIRNR" id="PIRNR005536"/>
    </source>
</evidence>
<dbReference type="PROSITE" id="PS00512">
    <property type="entry name" value="ALPHA_GALACTOSIDASE"/>
    <property type="match status" value="1"/>
</dbReference>
<dbReference type="RefSeq" id="WP_158867414.1">
    <property type="nucleotide sequence ID" value="NZ_CP046401.1"/>
</dbReference>
<gene>
    <name evidence="10" type="ORF">GM418_14220</name>
</gene>
<dbReference type="KEGG" id="mcos:GM418_14220"/>
<feature type="binding site" evidence="7">
    <location>
        <begin position="342"/>
        <end position="343"/>
    </location>
    <ligand>
        <name>substrate</name>
    </ligand>
</feature>
<dbReference type="PRINTS" id="PR00743">
    <property type="entry name" value="GLHYDRLASE36"/>
</dbReference>
<dbReference type="FunFam" id="3.20.20.70:FF:000118">
    <property type="entry name" value="Alpha-galactosidase"/>
    <property type="match status" value="1"/>
</dbReference>
<accession>A0A6I6JXC0</accession>
<evidence type="ECO:0000256" key="1">
    <source>
        <dbReference type="ARBA" id="ARBA00001255"/>
    </source>
</evidence>
<feature type="active site" description="Nucleophile" evidence="6">
    <location>
        <position position="459"/>
    </location>
</feature>
<feature type="domain" description="Glycosyl hydrolase family 36 N-terminal" evidence="9">
    <location>
        <begin position="62"/>
        <end position="261"/>
    </location>
</feature>
<feature type="binding site" evidence="7">
    <location>
        <position position="507"/>
    </location>
    <ligand>
        <name>substrate</name>
    </ligand>
</feature>
<dbReference type="CDD" id="cd14791">
    <property type="entry name" value="GH36"/>
    <property type="match status" value="1"/>
</dbReference>
<dbReference type="PANTHER" id="PTHR43053:SF3">
    <property type="entry name" value="ALPHA-GALACTOSIDASE C-RELATED"/>
    <property type="match status" value="1"/>
</dbReference>
<dbReference type="InterPro" id="IPR050985">
    <property type="entry name" value="Alpha-glycosidase_related"/>
</dbReference>
<dbReference type="Gene3D" id="2.70.98.60">
    <property type="entry name" value="alpha-galactosidase from lactobacil brevis"/>
    <property type="match status" value="1"/>
</dbReference>
<evidence type="ECO:0000313" key="11">
    <source>
        <dbReference type="Proteomes" id="UP000428260"/>
    </source>
</evidence>
<dbReference type="InterPro" id="IPR013780">
    <property type="entry name" value="Glyco_hydro_b"/>
</dbReference>
<dbReference type="Pfam" id="PF02065">
    <property type="entry name" value="Melibiase"/>
    <property type="match status" value="1"/>
</dbReference>
<feature type="binding site" evidence="7">
    <location>
        <position position="175"/>
    </location>
    <ligand>
        <name>substrate</name>
    </ligand>
</feature>
<dbReference type="SUPFAM" id="SSF51445">
    <property type="entry name" value="(Trans)glycosidases"/>
    <property type="match status" value="1"/>
</dbReference>
<name>A0A6I6JXC0_9BACT</name>
<dbReference type="InterPro" id="IPR031704">
    <property type="entry name" value="Glyco_hydro_36_N"/>
</dbReference>
<dbReference type="Gene3D" id="3.20.20.70">
    <property type="entry name" value="Aldolase class I"/>
    <property type="match status" value="1"/>
</dbReference>
<feature type="binding site" evidence="7">
    <location>
        <position position="423"/>
    </location>
    <ligand>
        <name>substrate</name>
    </ligand>
</feature>
<evidence type="ECO:0000313" key="10">
    <source>
        <dbReference type="EMBL" id="QGY44782.1"/>
    </source>
</evidence>
<dbReference type="Gene3D" id="2.60.40.1180">
    <property type="entry name" value="Golgi alpha-mannosidase II"/>
    <property type="match status" value="1"/>
</dbReference>
<evidence type="ECO:0000256" key="3">
    <source>
        <dbReference type="ARBA" id="ARBA00022801"/>
    </source>
</evidence>
<dbReference type="GO" id="GO:0016052">
    <property type="term" value="P:carbohydrate catabolic process"/>
    <property type="evidence" value="ECO:0007669"/>
    <property type="project" value="InterPro"/>
</dbReference>
<protein>
    <recommendedName>
        <fullName evidence="2 5">Alpha-galactosidase</fullName>
        <ecNumber evidence="2 5">3.2.1.22</ecNumber>
    </recommendedName>
</protein>
<evidence type="ECO:0000259" key="8">
    <source>
        <dbReference type="Pfam" id="PF16874"/>
    </source>
</evidence>